<evidence type="ECO:0000313" key="1">
    <source>
        <dbReference type="EMBL" id="GLS43683.1"/>
    </source>
</evidence>
<reference evidence="4" key="2">
    <citation type="journal article" date="2019" name="Int. J. Syst. Evol. Microbiol.">
        <title>The Global Catalogue of Microorganisms (GCM) 10K type strain sequencing project: providing services to taxonomists for standard genome sequencing and annotation.</title>
        <authorList>
            <consortium name="The Broad Institute Genomics Platform"/>
            <consortium name="The Broad Institute Genome Sequencing Center for Infectious Disease"/>
            <person name="Wu L."/>
            <person name="Ma J."/>
        </authorList>
    </citation>
    <scope>NUCLEOTIDE SEQUENCE [LARGE SCALE GENOMIC DNA]</scope>
    <source>
        <strain evidence="4">NBRC 107710</strain>
    </source>
</reference>
<comment type="caution">
    <text evidence="2">The sequence shown here is derived from an EMBL/GenBank/DDBJ whole genome shotgun (WGS) entry which is preliminary data.</text>
</comment>
<gene>
    <name evidence="1" type="ORF">GCM10007884_16680</name>
    <name evidence="2" type="ORF">GGR33_003907</name>
</gene>
<dbReference type="Proteomes" id="UP001156881">
    <property type="component" value="Unassembled WGS sequence"/>
</dbReference>
<organism evidence="2 3">
    <name type="scientific">Methylobacterium brachythecii</name>
    <dbReference type="NCBI Taxonomy" id="1176177"/>
    <lineage>
        <taxon>Bacteria</taxon>
        <taxon>Pseudomonadati</taxon>
        <taxon>Pseudomonadota</taxon>
        <taxon>Alphaproteobacteria</taxon>
        <taxon>Hyphomicrobiales</taxon>
        <taxon>Methylobacteriaceae</taxon>
        <taxon>Methylobacterium</taxon>
    </lineage>
</organism>
<dbReference type="AlphaFoldDB" id="A0A7W6AJ86"/>
<evidence type="ECO:0000313" key="4">
    <source>
        <dbReference type="Proteomes" id="UP001156881"/>
    </source>
</evidence>
<reference evidence="1" key="1">
    <citation type="journal article" date="2014" name="Int. J. Syst. Evol. Microbiol.">
        <title>Complete genome of a new Firmicutes species belonging to the dominant human colonic microbiota ('Ruminococcus bicirculans') reveals two chromosomes and a selective capacity to utilize plant glucans.</title>
        <authorList>
            <consortium name="NISC Comparative Sequencing Program"/>
            <person name="Wegmann U."/>
            <person name="Louis P."/>
            <person name="Goesmann A."/>
            <person name="Henrissat B."/>
            <person name="Duncan S.H."/>
            <person name="Flint H.J."/>
        </authorList>
    </citation>
    <scope>NUCLEOTIDE SEQUENCE</scope>
    <source>
        <strain evidence="1">NBRC 107710</strain>
    </source>
</reference>
<evidence type="ECO:0000313" key="3">
    <source>
        <dbReference type="Proteomes" id="UP000517759"/>
    </source>
</evidence>
<name>A0A7W6AJ86_9HYPH</name>
<keyword evidence="4" id="KW-1185">Reference proteome</keyword>
<protein>
    <recommendedName>
        <fullName evidence="5">DUF177 domain-containing protein</fullName>
    </recommendedName>
</protein>
<proteinExistence type="predicted"/>
<dbReference type="EMBL" id="BSPG01000006">
    <property type="protein sequence ID" value="GLS43683.1"/>
    <property type="molecule type" value="Genomic_DNA"/>
</dbReference>
<dbReference type="RefSeq" id="WP_183508174.1">
    <property type="nucleotide sequence ID" value="NZ_BSPG01000006.1"/>
</dbReference>
<reference evidence="1" key="4">
    <citation type="submission" date="2023-01" db="EMBL/GenBank/DDBJ databases">
        <title>Draft genome sequence of Methylobacterium brachythecii strain NBRC 107710.</title>
        <authorList>
            <person name="Sun Q."/>
            <person name="Mori K."/>
        </authorList>
    </citation>
    <scope>NUCLEOTIDE SEQUENCE</scope>
    <source>
        <strain evidence="1">NBRC 107710</strain>
    </source>
</reference>
<reference evidence="2 3" key="3">
    <citation type="submission" date="2020-08" db="EMBL/GenBank/DDBJ databases">
        <title>Genomic Encyclopedia of Type Strains, Phase IV (KMG-IV): sequencing the most valuable type-strain genomes for metagenomic binning, comparative biology and taxonomic classification.</title>
        <authorList>
            <person name="Goeker M."/>
        </authorList>
    </citation>
    <scope>NUCLEOTIDE SEQUENCE [LARGE SCALE GENOMIC DNA]</scope>
    <source>
        <strain evidence="2 3">DSM 24105</strain>
    </source>
</reference>
<accession>A0A7W6AJ86</accession>
<evidence type="ECO:0000313" key="2">
    <source>
        <dbReference type="EMBL" id="MBB3904388.1"/>
    </source>
</evidence>
<sequence length="168" mass="17776">MTHDPVGPLRRPTRVDRLVGRAATVTVEATPEECVALAKDFKIPAIRDLKGTFRVTGTLARLNVVGSVEAVVTQVCTVTLEPFEAPLTSEIDVDFSDGAESFGVGPDSIDVPDPIVNGQIDFGALTAESLALGLDPFPRMPGARFETVTVGDDESAFAVLKKIPANDV</sequence>
<dbReference type="Proteomes" id="UP000517759">
    <property type="component" value="Unassembled WGS sequence"/>
</dbReference>
<evidence type="ECO:0008006" key="5">
    <source>
        <dbReference type="Google" id="ProtNLM"/>
    </source>
</evidence>
<dbReference type="EMBL" id="JACIDN010000007">
    <property type="protein sequence ID" value="MBB3904388.1"/>
    <property type="molecule type" value="Genomic_DNA"/>
</dbReference>